<reference evidence="1 2" key="2">
    <citation type="submission" date="2007-10" db="EMBL/GenBank/DDBJ databases">
        <authorList>
            <person name="Fulton L."/>
            <person name="Clifton S."/>
            <person name="Fulton B."/>
            <person name="Xu J."/>
            <person name="Minx P."/>
            <person name="Pepin K.H."/>
            <person name="Johnson M."/>
            <person name="Thiruvilangam P."/>
            <person name="Bhonagiri V."/>
            <person name="Nash W.E."/>
            <person name="Wang C."/>
            <person name="Mardis E.R."/>
            <person name="Wilson R.K."/>
        </authorList>
    </citation>
    <scope>NUCLEOTIDE SEQUENCE [LARGE SCALE GENOMIC DNA]</scope>
    <source>
        <strain evidence="1 2">ATCC 27755</strain>
    </source>
</reference>
<dbReference type="AlphaFoldDB" id="B0G8H7"/>
<dbReference type="PaxDb" id="411461-DORFOR_02585"/>
<organism evidence="1 2">
    <name type="scientific">Dorea formicigenerans ATCC 27755</name>
    <dbReference type="NCBI Taxonomy" id="411461"/>
    <lineage>
        <taxon>Bacteria</taxon>
        <taxon>Bacillati</taxon>
        <taxon>Bacillota</taxon>
        <taxon>Clostridia</taxon>
        <taxon>Lachnospirales</taxon>
        <taxon>Lachnospiraceae</taxon>
        <taxon>Dorea</taxon>
    </lineage>
</organism>
<evidence type="ECO:0000313" key="1">
    <source>
        <dbReference type="EMBL" id="EDR45981.1"/>
    </source>
</evidence>
<evidence type="ECO:0000313" key="2">
    <source>
        <dbReference type="Proteomes" id="UP000005359"/>
    </source>
</evidence>
<sequence length="47" mass="5512">MYIENCISYYTKSSGRAHIVRWTMVLRRPKRSVDLQRCAVEVCHAIA</sequence>
<gene>
    <name evidence="1" type="ORF">DORFOR_02585</name>
</gene>
<comment type="caution">
    <text evidence="1">The sequence shown here is derived from an EMBL/GenBank/DDBJ whole genome shotgun (WGS) entry which is preliminary data.</text>
</comment>
<dbReference type="EMBL" id="AAXA02000015">
    <property type="protein sequence ID" value="EDR45981.1"/>
    <property type="molecule type" value="Genomic_DNA"/>
</dbReference>
<reference evidence="1 2" key="1">
    <citation type="submission" date="2007-10" db="EMBL/GenBank/DDBJ databases">
        <title>Draft genome sequence of Dorea formicigenerans(ATCC 27755).</title>
        <authorList>
            <person name="Sudarsanam P."/>
            <person name="Ley R."/>
            <person name="Guruge J."/>
            <person name="Turnbaugh P.J."/>
            <person name="Mahowald M."/>
            <person name="Liep D."/>
            <person name="Gordon J."/>
        </authorList>
    </citation>
    <scope>NUCLEOTIDE SEQUENCE [LARGE SCALE GENOMIC DNA]</scope>
    <source>
        <strain evidence="1 2">ATCC 27755</strain>
    </source>
</reference>
<proteinExistence type="predicted"/>
<name>B0G8H7_9FIRM</name>
<protein>
    <submittedName>
        <fullName evidence="1">Uncharacterized protein</fullName>
    </submittedName>
</protein>
<dbReference type="Proteomes" id="UP000005359">
    <property type="component" value="Unassembled WGS sequence"/>
</dbReference>
<accession>B0G8H7</accession>